<dbReference type="AlphaFoldDB" id="A0A0P0V255"/>
<dbReference type="Proteomes" id="UP000059680">
    <property type="component" value="Chromosome 1"/>
</dbReference>
<gene>
    <name evidence="1" type="ordered locus">Os01g0345401</name>
    <name evidence="1" type="ORF">OSNPB_010345401</name>
</gene>
<evidence type="ECO:0000313" key="2">
    <source>
        <dbReference type="Proteomes" id="UP000059680"/>
    </source>
</evidence>
<reference evidence="2" key="1">
    <citation type="journal article" date="2005" name="Nature">
        <title>The map-based sequence of the rice genome.</title>
        <authorList>
            <consortium name="International rice genome sequencing project (IRGSP)"/>
            <person name="Matsumoto T."/>
            <person name="Wu J."/>
            <person name="Kanamori H."/>
            <person name="Katayose Y."/>
            <person name="Fujisawa M."/>
            <person name="Namiki N."/>
            <person name="Mizuno H."/>
            <person name="Yamamoto K."/>
            <person name="Antonio B.A."/>
            <person name="Baba T."/>
            <person name="Sakata K."/>
            <person name="Nagamura Y."/>
            <person name="Aoki H."/>
            <person name="Arikawa K."/>
            <person name="Arita K."/>
            <person name="Bito T."/>
            <person name="Chiden Y."/>
            <person name="Fujitsuka N."/>
            <person name="Fukunaka R."/>
            <person name="Hamada M."/>
            <person name="Harada C."/>
            <person name="Hayashi A."/>
            <person name="Hijishita S."/>
            <person name="Honda M."/>
            <person name="Hosokawa S."/>
            <person name="Ichikawa Y."/>
            <person name="Idonuma A."/>
            <person name="Iijima M."/>
            <person name="Ikeda M."/>
            <person name="Ikeno M."/>
            <person name="Ito K."/>
            <person name="Ito S."/>
            <person name="Ito T."/>
            <person name="Ito Y."/>
            <person name="Ito Y."/>
            <person name="Iwabuchi A."/>
            <person name="Kamiya K."/>
            <person name="Karasawa W."/>
            <person name="Kurita K."/>
            <person name="Katagiri S."/>
            <person name="Kikuta A."/>
            <person name="Kobayashi H."/>
            <person name="Kobayashi N."/>
            <person name="Machita K."/>
            <person name="Maehara T."/>
            <person name="Masukawa M."/>
            <person name="Mizubayashi T."/>
            <person name="Mukai Y."/>
            <person name="Nagasaki H."/>
            <person name="Nagata Y."/>
            <person name="Naito S."/>
            <person name="Nakashima M."/>
            <person name="Nakama Y."/>
            <person name="Nakamichi Y."/>
            <person name="Nakamura M."/>
            <person name="Meguro A."/>
            <person name="Negishi M."/>
            <person name="Ohta I."/>
            <person name="Ohta T."/>
            <person name="Okamoto M."/>
            <person name="Ono N."/>
            <person name="Saji S."/>
            <person name="Sakaguchi M."/>
            <person name="Sakai K."/>
            <person name="Shibata M."/>
            <person name="Shimokawa T."/>
            <person name="Song J."/>
            <person name="Takazaki Y."/>
            <person name="Terasawa K."/>
            <person name="Tsugane M."/>
            <person name="Tsuji K."/>
            <person name="Ueda S."/>
            <person name="Waki K."/>
            <person name="Yamagata H."/>
            <person name="Yamamoto M."/>
            <person name="Yamamoto S."/>
            <person name="Yamane H."/>
            <person name="Yoshiki S."/>
            <person name="Yoshihara R."/>
            <person name="Yukawa K."/>
            <person name="Zhong H."/>
            <person name="Yano M."/>
            <person name="Yuan Q."/>
            <person name="Ouyang S."/>
            <person name="Liu J."/>
            <person name="Jones K.M."/>
            <person name="Gansberger K."/>
            <person name="Moffat K."/>
            <person name="Hill J."/>
            <person name="Bera J."/>
            <person name="Fadrosh D."/>
            <person name="Jin S."/>
            <person name="Johri S."/>
            <person name="Kim M."/>
            <person name="Overton L."/>
            <person name="Reardon M."/>
            <person name="Tsitrin T."/>
            <person name="Vuong H."/>
            <person name="Weaver B."/>
            <person name="Ciecko A."/>
            <person name="Tallon L."/>
            <person name="Jackson J."/>
            <person name="Pai G."/>
            <person name="Aken S.V."/>
            <person name="Utterback T."/>
            <person name="Reidmuller S."/>
            <person name="Feldblyum T."/>
            <person name="Hsiao J."/>
            <person name="Zismann V."/>
            <person name="Iobst S."/>
            <person name="de Vazeille A.R."/>
            <person name="Buell C.R."/>
            <person name="Ying K."/>
            <person name="Li Y."/>
            <person name="Lu T."/>
            <person name="Huang Y."/>
            <person name="Zhao Q."/>
            <person name="Feng Q."/>
            <person name="Zhang L."/>
            <person name="Zhu J."/>
            <person name="Weng Q."/>
            <person name="Mu J."/>
            <person name="Lu Y."/>
            <person name="Fan D."/>
            <person name="Liu Y."/>
            <person name="Guan J."/>
            <person name="Zhang Y."/>
            <person name="Yu S."/>
            <person name="Liu X."/>
            <person name="Zhang Y."/>
            <person name="Hong G."/>
            <person name="Han B."/>
            <person name="Choisne N."/>
            <person name="Demange N."/>
            <person name="Orjeda G."/>
            <person name="Samain S."/>
            <person name="Cattolico L."/>
            <person name="Pelletier E."/>
            <person name="Couloux A."/>
            <person name="Segurens B."/>
            <person name="Wincker P."/>
            <person name="D'Hont A."/>
            <person name="Scarpelli C."/>
            <person name="Weissenbach J."/>
            <person name="Salanoubat M."/>
            <person name="Quetier F."/>
            <person name="Yu Y."/>
            <person name="Kim H.R."/>
            <person name="Rambo T."/>
            <person name="Currie J."/>
            <person name="Collura K."/>
            <person name="Luo M."/>
            <person name="Yang T."/>
            <person name="Ammiraju J.S.S."/>
            <person name="Engler F."/>
            <person name="Soderlund C."/>
            <person name="Wing R.A."/>
            <person name="Palmer L.E."/>
            <person name="de la Bastide M."/>
            <person name="Spiegel L."/>
            <person name="Nascimento L."/>
            <person name="Zutavern T."/>
            <person name="O'Shaughnessy A."/>
            <person name="Dike S."/>
            <person name="Dedhia N."/>
            <person name="Preston R."/>
            <person name="Balija V."/>
            <person name="McCombie W.R."/>
            <person name="Chow T."/>
            <person name="Chen H."/>
            <person name="Chung M."/>
            <person name="Chen C."/>
            <person name="Shaw J."/>
            <person name="Wu H."/>
            <person name="Hsiao K."/>
            <person name="Chao Y."/>
            <person name="Chu M."/>
            <person name="Cheng C."/>
            <person name="Hour A."/>
            <person name="Lee P."/>
            <person name="Lin S."/>
            <person name="Lin Y."/>
            <person name="Liou J."/>
            <person name="Liu S."/>
            <person name="Hsing Y."/>
            <person name="Raghuvanshi S."/>
            <person name="Mohanty A."/>
            <person name="Bharti A.K."/>
            <person name="Gaur A."/>
            <person name="Gupta V."/>
            <person name="Kumar D."/>
            <person name="Ravi V."/>
            <person name="Vij S."/>
            <person name="Kapur A."/>
            <person name="Khurana P."/>
            <person name="Khurana P."/>
            <person name="Khurana J.P."/>
            <person name="Tyagi A.K."/>
            <person name="Gaikwad K."/>
            <person name="Singh A."/>
            <person name="Dalal V."/>
            <person name="Srivastava S."/>
            <person name="Dixit A."/>
            <person name="Pal A.K."/>
            <person name="Ghazi I.A."/>
            <person name="Yadav M."/>
            <person name="Pandit A."/>
            <person name="Bhargava A."/>
            <person name="Sureshbabu K."/>
            <person name="Batra K."/>
            <person name="Sharma T.R."/>
            <person name="Mohapatra T."/>
            <person name="Singh N.K."/>
            <person name="Messing J."/>
            <person name="Nelson A.B."/>
            <person name="Fuks G."/>
            <person name="Kavchok S."/>
            <person name="Keizer G."/>
            <person name="Linton E."/>
            <person name="Llaca V."/>
            <person name="Song R."/>
            <person name="Tanyolac B."/>
            <person name="Young S."/>
            <person name="Ho-Il K."/>
            <person name="Hahn J.H."/>
            <person name="Sangsakoo G."/>
            <person name="Vanavichit A."/>
            <person name="de Mattos Luiz.A.T."/>
            <person name="Zimmer P.D."/>
            <person name="Malone G."/>
            <person name="Dellagostin O."/>
            <person name="de Oliveira A.C."/>
            <person name="Bevan M."/>
            <person name="Bancroft I."/>
            <person name="Minx P."/>
            <person name="Cordum H."/>
            <person name="Wilson R."/>
            <person name="Cheng Z."/>
            <person name="Jin W."/>
            <person name="Jiang J."/>
            <person name="Leong S.A."/>
            <person name="Iwama H."/>
            <person name="Gojobori T."/>
            <person name="Itoh T."/>
            <person name="Niimura Y."/>
            <person name="Fujii Y."/>
            <person name="Habara T."/>
            <person name="Sakai H."/>
            <person name="Sato Y."/>
            <person name="Wilson G."/>
            <person name="Kumar K."/>
            <person name="McCouch S."/>
            <person name="Juretic N."/>
            <person name="Hoen D."/>
            <person name="Wright S."/>
            <person name="Bruskiewich R."/>
            <person name="Bureau T."/>
            <person name="Miyao A."/>
            <person name="Hirochika H."/>
            <person name="Nishikawa T."/>
            <person name="Kadowaki K."/>
            <person name="Sugiura M."/>
            <person name="Burr B."/>
            <person name="Sasaki T."/>
        </authorList>
    </citation>
    <scope>NUCLEOTIDE SEQUENCE [LARGE SCALE GENOMIC DNA]</scope>
    <source>
        <strain evidence="2">cv. Nipponbare</strain>
    </source>
</reference>
<dbReference type="EMBL" id="AP014957">
    <property type="protein sequence ID" value="BAS71998.1"/>
    <property type="molecule type" value="Genomic_DNA"/>
</dbReference>
<evidence type="ECO:0000313" key="1">
    <source>
        <dbReference type="EMBL" id="BAS71998.1"/>
    </source>
</evidence>
<reference evidence="1 2" key="3">
    <citation type="journal article" date="2013" name="Rice">
        <title>Improvement of the Oryza sativa Nipponbare reference genome using next generation sequence and optical map data.</title>
        <authorList>
            <person name="Kawahara Y."/>
            <person name="de la Bastide M."/>
            <person name="Hamilton J.P."/>
            <person name="Kanamori H."/>
            <person name="McCombie W.R."/>
            <person name="Ouyang S."/>
            <person name="Schwartz D.C."/>
            <person name="Tanaka T."/>
            <person name="Wu J."/>
            <person name="Zhou S."/>
            <person name="Childs K.L."/>
            <person name="Davidson R.M."/>
            <person name="Lin H."/>
            <person name="Quesada-Ocampo L."/>
            <person name="Vaillancourt B."/>
            <person name="Sakai H."/>
            <person name="Lee S.S."/>
            <person name="Kim J."/>
            <person name="Numa H."/>
            <person name="Itoh T."/>
            <person name="Buell C.R."/>
            <person name="Matsumoto T."/>
        </authorList>
    </citation>
    <scope>NUCLEOTIDE SEQUENCE [LARGE SCALE GENOMIC DNA]</scope>
    <source>
        <strain evidence="2">cv. Nipponbare</strain>
    </source>
</reference>
<accession>A0A0P0V255</accession>
<organism evidence="1 2">
    <name type="scientific">Oryza sativa subsp. japonica</name>
    <name type="common">Rice</name>
    <dbReference type="NCBI Taxonomy" id="39947"/>
    <lineage>
        <taxon>Eukaryota</taxon>
        <taxon>Viridiplantae</taxon>
        <taxon>Streptophyta</taxon>
        <taxon>Embryophyta</taxon>
        <taxon>Tracheophyta</taxon>
        <taxon>Spermatophyta</taxon>
        <taxon>Magnoliopsida</taxon>
        <taxon>Liliopsida</taxon>
        <taxon>Poales</taxon>
        <taxon>Poaceae</taxon>
        <taxon>BOP clade</taxon>
        <taxon>Oryzoideae</taxon>
        <taxon>Oryzeae</taxon>
        <taxon>Oryzinae</taxon>
        <taxon>Oryza</taxon>
        <taxon>Oryza sativa</taxon>
    </lineage>
</organism>
<sequence length="138" mass="15947">MHKLHLHRDFTSSLSYAAYEPVRYARSPTVELRMVTACDLCIPRVMVEMYGEPHEHCNESWNAGYYDIFPNPFCSHRVNCYQQQNNAGLLQDWKNLSCTGADTCGTRLVPQFGAECCDEDKQDHWNDEYSDISSVDQK</sequence>
<name>A0A0P0V255_ORYSJ</name>
<proteinExistence type="predicted"/>
<protein>
    <submittedName>
        <fullName evidence="1">Os01g0345401 protein</fullName>
    </submittedName>
</protein>
<dbReference type="PaxDb" id="39947-A0A0P0V255"/>
<dbReference type="InParanoid" id="A0A0P0V255"/>
<keyword evidence="2" id="KW-1185">Reference proteome</keyword>
<reference evidence="1 2" key="2">
    <citation type="journal article" date="2013" name="Plant Cell Physiol.">
        <title>Rice Annotation Project Database (RAP-DB): an integrative and interactive database for rice genomics.</title>
        <authorList>
            <person name="Sakai H."/>
            <person name="Lee S.S."/>
            <person name="Tanaka T."/>
            <person name="Numa H."/>
            <person name="Kim J."/>
            <person name="Kawahara Y."/>
            <person name="Wakimoto H."/>
            <person name="Yang C.C."/>
            <person name="Iwamoto M."/>
            <person name="Abe T."/>
            <person name="Yamada Y."/>
            <person name="Muto A."/>
            <person name="Inokuchi H."/>
            <person name="Ikemura T."/>
            <person name="Matsumoto T."/>
            <person name="Sasaki T."/>
            <person name="Itoh T."/>
        </authorList>
    </citation>
    <scope>NUCLEOTIDE SEQUENCE [LARGE SCALE GENOMIC DNA]</scope>
    <source>
        <strain evidence="2">cv. Nipponbare</strain>
    </source>
</reference>